<comment type="caution">
    <text evidence="1">The sequence shown here is derived from an EMBL/GenBank/DDBJ whole genome shotgun (WGS) entry which is preliminary data.</text>
</comment>
<feature type="non-terminal residue" evidence="1">
    <location>
        <position position="1"/>
    </location>
</feature>
<keyword evidence="2" id="KW-1185">Reference proteome</keyword>
<protein>
    <submittedName>
        <fullName evidence="1">Uncharacterized protein</fullName>
    </submittedName>
</protein>
<reference evidence="1" key="1">
    <citation type="submission" date="2022-06" db="EMBL/GenBank/DDBJ databases">
        <title>Phylogenomic reconstructions and comparative analyses of Kickxellomycotina fungi.</title>
        <authorList>
            <person name="Reynolds N.K."/>
            <person name="Stajich J.E."/>
            <person name="Barry K."/>
            <person name="Grigoriev I.V."/>
            <person name="Crous P."/>
            <person name="Smith M.E."/>
        </authorList>
    </citation>
    <scope>NUCLEOTIDE SEQUENCE</scope>
    <source>
        <strain evidence="1">RSA 2271</strain>
    </source>
</reference>
<proteinExistence type="predicted"/>
<name>A0ACC1HWA8_9FUNG</name>
<accession>A0ACC1HWA8</accession>
<sequence>AADYSSPLPPLCDSMHWYLAQLQDLCGANGAADNDSGYWPEQFTELWEHALADGLLEHLSADLRDLIQAAKLAHEQLLQ</sequence>
<evidence type="ECO:0000313" key="1">
    <source>
        <dbReference type="EMBL" id="KAJ1678649.1"/>
    </source>
</evidence>
<organism evidence="1 2">
    <name type="scientific">Spiromyces aspiralis</name>
    <dbReference type="NCBI Taxonomy" id="68401"/>
    <lineage>
        <taxon>Eukaryota</taxon>
        <taxon>Fungi</taxon>
        <taxon>Fungi incertae sedis</taxon>
        <taxon>Zoopagomycota</taxon>
        <taxon>Kickxellomycotina</taxon>
        <taxon>Kickxellomycetes</taxon>
        <taxon>Kickxellales</taxon>
        <taxon>Kickxellaceae</taxon>
        <taxon>Spiromyces</taxon>
    </lineage>
</organism>
<dbReference type="Proteomes" id="UP001145114">
    <property type="component" value="Unassembled WGS sequence"/>
</dbReference>
<gene>
    <name evidence="1" type="ORF">EV182_003620</name>
</gene>
<dbReference type="EMBL" id="JAMZIH010000967">
    <property type="protein sequence ID" value="KAJ1678649.1"/>
    <property type="molecule type" value="Genomic_DNA"/>
</dbReference>
<evidence type="ECO:0000313" key="2">
    <source>
        <dbReference type="Proteomes" id="UP001145114"/>
    </source>
</evidence>